<gene>
    <name evidence="6" type="ORF">BKA14_002876</name>
</gene>
<protein>
    <submittedName>
        <fullName evidence="6">RNA polymerase sigma factor (Sigma-70 family)</fullName>
    </submittedName>
</protein>
<dbReference type="Pfam" id="PF08281">
    <property type="entry name" value="Sigma70_r4_2"/>
    <property type="match status" value="1"/>
</dbReference>
<dbReference type="AlphaFoldDB" id="A0A7W7CQC6"/>
<dbReference type="RefSeq" id="WP_239093272.1">
    <property type="nucleotide sequence ID" value="NZ_BOMC01000064.1"/>
</dbReference>
<keyword evidence="3" id="KW-0731">Sigma factor</keyword>
<evidence type="ECO:0000256" key="2">
    <source>
        <dbReference type="ARBA" id="ARBA00023015"/>
    </source>
</evidence>
<keyword evidence="2" id="KW-0805">Transcription regulation</keyword>
<keyword evidence="7" id="KW-1185">Reference proteome</keyword>
<comment type="caution">
    <text evidence="6">The sequence shown here is derived from an EMBL/GenBank/DDBJ whole genome shotgun (WGS) entry which is preliminary data.</text>
</comment>
<dbReference type="SUPFAM" id="SSF88659">
    <property type="entry name" value="Sigma3 and sigma4 domains of RNA polymerase sigma factors"/>
    <property type="match status" value="1"/>
</dbReference>
<organism evidence="6 7">
    <name type="scientific">Paractinoplanes abujensis</name>
    <dbReference type="NCBI Taxonomy" id="882441"/>
    <lineage>
        <taxon>Bacteria</taxon>
        <taxon>Bacillati</taxon>
        <taxon>Actinomycetota</taxon>
        <taxon>Actinomycetes</taxon>
        <taxon>Micromonosporales</taxon>
        <taxon>Micromonosporaceae</taxon>
        <taxon>Paractinoplanes</taxon>
    </lineage>
</organism>
<dbReference type="InterPro" id="IPR013324">
    <property type="entry name" value="RNA_pol_sigma_r3/r4-like"/>
</dbReference>
<dbReference type="GO" id="GO:0003677">
    <property type="term" value="F:DNA binding"/>
    <property type="evidence" value="ECO:0007669"/>
    <property type="project" value="InterPro"/>
</dbReference>
<dbReference type="CDD" id="cd06171">
    <property type="entry name" value="Sigma70_r4"/>
    <property type="match status" value="1"/>
</dbReference>
<dbReference type="EMBL" id="JACHMF010000001">
    <property type="protein sequence ID" value="MBB4692728.1"/>
    <property type="molecule type" value="Genomic_DNA"/>
</dbReference>
<evidence type="ECO:0000256" key="4">
    <source>
        <dbReference type="ARBA" id="ARBA00023163"/>
    </source>
</evidence>
<dbReference type="Gene3D" id="1.10.10.10">
    <property type="entry name" value="Winged helix-like DNA-binding domain superfamily/Winged helix DNA-binding domain"/>
    <property type="match status" value="1"/>
</dbReference>
<dbReference type="InterPro" id="IPR036388">
    <property type="entry name" value="WH-like_DNA-bd_sf"/>
</dbReference>
<reference evidence="6 7" key="1">
    <citation type="submission" date="2020-08" db="EMBL/GenBank/DDBJ databases">
        <title>Sequencing the genomes of 1000 actinobacteria strains.</title>
        <authorList>
            <person name="Klenk H.-P."/>
        </authorList>
    </citation>
    <scope>NUCLEOTIDE SEQUENCE [LARGE SCALE GENOMIC DNA]</scope>
    <source>
        <strain evidence="6 7">DSM 45518</strain>
    </source>
</reference>
<evidence type="ECO:0000313" key="7">
    <source>
        <dbReference type="Proteomes" id="UP000542742"/>
    </source>
</evidence>
<evidence type="ECO:0000259" key="5">
    <source>
        <dbReference type="Pfam" id="PF08281"/>
    </source>
</evidence>
<dbReference type="Proteomes" id="UP000542742">
    <property type="component" value="Unassembled WGS sequence"/>
</dbReference>
<keyword evidence="4" id="KW-0804">Transcription</keyword>
<name>A0A7W7CQC6_9ACTN</name>
<evidence type="ECO:0000256" key="1">
    <source>
        <dbReference type="ARBA" id="ARBA00010641"/>
    </source>
</evidence>
<evidence type="ECO:0000256" key="3">
    <source>
        <dbReference type="ARBA" id="ARBA00023082"/>
    </source>
</evidence>
<dbReference type="InterPro" id="IPR013249">
    <property type="entry name" value="RNA_pol_sigma70_r4_t2"/>
</dbReference>
<feature type="domain" description="RNA polymerase sigma factor 70 region 4 type 2" evidence="5">
    <location>
        <begin position="11"/>
        <end position="60"/>
    </location>
</feature>
<evidence type="ECO:0000313" key="6">
    <source>
        <dbReference type="EMBL" id="MBB4692728.1"/>
    </source>
</evidence>
<comment type="similarity">
    <text evidence="1">Belongs to the sigma-70 factor family. ECF subfamily.</text>
</comment>
<dbReference type="GO" id="GO:0006352">
    <property type="term" value="P:DNA-templated transcription initiation"/>
    <property type="evidence" value="ECO:0007669"/>
    <property type="project" value="InterPro"/>
</dbReference>
<dbReference type="GO" id="GO:0016987">
    <property type="term" value="F:sigma factor activity"/>
    <property type="evidence" value="ECO:0007669"/>
    <property type="project" value="UniProtKB-KW"/>
</dbReference>
<proteinExistence type="inferred from homology"/>
<sequence>MPTRYADPPMEQMLRRLPARHREVLVATYFRGRTTTEAAHVLGLPPKAVKARLYEAMRELSDMRFC</sequence>
<accession>A0A7W7CQC6</accession>